<reference evidence="1" key="1">
    <citation type="submission" date="2021-12" db="EMBL/GenBank/DDBJ databases">
        <authorList>
            <person name="King R."/>
        </authorList>
    </citation>
    <scope>NUCLEOTIDE SEQUENCE</scope>
</reference>
<sequence length="169" mass="19758">MLSDHRDIAYTILKETETEPRKGEATCRKWIAKDQHKSRVLPIKNTKRKPNYWWTRQIQDLRQQCVKSSRIITRTNQSNTIDQAAVQATKVISFTTISRHVCELKMNSDDSESPYSEVGEEQYFCQQIFQVISFTTISRHVCELKMNSDDSESPYFEVGEEQSGNLRFI</sequence>
<proteinExistence type="predicted"/>
<dbReference type="AlphaFoldDB" id="A0A9P0FMI9"/>
<accession>A0A9P0FMI9</accession>
<name>A0A9P0FMI9_BRAAE</name>
<evidence type="ECO:0000313" key="1">
    <source>
        <dbReference type="EMBL" id="CAH0563070.1"/>
    </source>
</evidence>
<keyword evidence="2" id="KW-1185">Reference proteome</keyword>
<dbReference type="Proteomes" id="UP001154078">
    <property type="component" value="Chromosome 8"/>
</dbReference>
<evidence type="ECO:0000313" key="2">
    <source>
        <dbReference type="Proteomes" id="UP001154078"/>
    </source>
</evidence>
<dbReference type="EMBL" id="OV121139">
    <property type="protein sequence ID" value="CAH0563070.1"/>
    <property type="molecule type" value="Genomic_DNA"/>
</dbReference>
<gene>
    <name evidence="1" type="ORF">MELIAE_LOCUS12056</name>
</gene>
<organism evidence="1 2">
    <name type="scientific">Brassicogethes aeneus</name>
    <name type="common">Rape pollen beetle</name>
    <name type="synonym">Meligethes aeneus</name>
    <dbReference type="NCBI Taxonomy" id="1431903"/>
    <lineage>
        <taxon>Eukaryota</taxon>
        <taxon>Metazoa</taxon>
        <taxon>Ecdysozoa</taxon>
        <taxon>Arthropoda</taxon>
        <taxon>Hexapoda</taxon>
        <taxon>Insecta</taxon>
        <taxon>Pterygota</taxon>
        <taxon>Neoptera</taxon>
        <taxon>Endopterygota</taxon>
        <taxon>Coleoptera</taxon>
        <taxon>Polyphaga</taxon>
        <taxon>Cucujiformia</taxon>
        <taxon>Nitidulidae</taxon>
        <taxon>Meligethinae</taxon>
        <taxon>Brassicogethes</taxon>
    </lineage>
</organism>
<protein>
    <submittedName>
        <fullName evidence="1">Uncharacterized protein</fullName>
    </submittedName>
</protein>